<dbReference type="EMBL" id="UHFN01000007">
    <property type="protein sequence ID" value="SUN62390.1"/>
    <property type="molecule type" value="Genomic_DNA"/>
</dbReference>
<organism evidence="1 2">
    <name type="scientific">Streptococcus hyointestinalis</name>
    <dbReference type="NCBI Taxonomy" id="1337"/>
    <lineage>
        <taxon>Bacteria</taxon>
        <taxon>Bacillati</taxon>
        <taxon>Bacillota</taxon>
        <taxon>Bacilli</taxon>
        <taxon>Lactobacillales</taxon>
        <taxon>Streptococcaceae</taxon>
        <taxon>Streptococcus</taxon>
    </lineage>
</organism>
<reference evidence="1 2" key="1">
    <citation type="submission" date="2018-06" db="EMBL/GenBank/DDBJ databases">
        <authorList>
            <consortium name="Pathogen Informatics"/>
            <person name="Doyle S."/>
        </authorList>
    </citation>
    <scope>NUCLEOTIDE SEQUENCE [LARGE SCALE GENOMIC DNA]</scope>
    <source>
        <strain evidence="1 2">NCTC12224</strain>
    </source>
</reference>
<protein>
    <submittedName>
        <fullName evidence="1">Uncharacterized protein</fullName>
    </submittedName>
</protein>
<dbReference type="GeneID" id="78358007"/>
<evidence type="ECO:0000313" key="2">
    <source>
        <dbReference type="Proteomes" id="UP000254924"/>
    </source>
</evidence>
<accession>A0A380KDT4</accession>
<dbReference type="Proteomes" id="UP000254924">
    <property type="component" value="Unassembled WGS sequence"/>
</dbReference>
<sequence length="47" mass="5606">MMDWLVFAFGGLLVLIPWLFGSSDEQVKAKRNRIIADEYKKRYKDKK</sequence>
<proteinExistence type="predicted"/>
<keyword evidence="2" id="KW-1185">Reference proteome</keyword>
<gene>
    <name evidence="1" type="ORF">NCTC12224_01858</name>
</gene>
<dbReference type="AlphaFoldDB" id="A0A380KDT4"/>
<dbReference type="RefSeq" id="WP_172605570.1">
    <property type="nucleotide sequence ID" value="NZ_CP185251.1"/>
</dbReference>
<name>A0A380KDT4_9STRE</name>
<evidence type="ECO:0000313" key="1">
    <source>
        <dbReference type="EMBL" id="SUN62390.1"/>
    </source>
</evidence>